<dbReference type="InterPro" id="IPR027417">
    <property type="entry name" value="P-loop_NTPase"/>
</dbReference>
<evidence type="ECO:0000256" key="2">
    <source>
        <dbReference type="ARBA" id="ARBA00022741"/>
    </source>
</evidence>
<dbReference type="Pfam" id="PF16203">
    <property type="entry name" value="ERCC3_RAD25_C"/>
    <property type="match status" value="1"/>
</dbReference>
<dbReference type="EMBL" id="NHOW01000215">
    <property type="protein sequence ID" value="OYR57386.1"/>
    <property type="molecule type" value="Genomic_DNA"/>
</dbReference>
<evidence type="ECO:0000256" key="8">
    <source>
        <dbReference type="ARBA" id="ARBA00034808"/>
    </source>
</evidence>
<evidence type="ECO:0000313" key="10">
    <source>
        <dbReference type="EMBL" id="OYR57386.1"/>
    </source>
</evidence>
<dbReference type="SMART" id="SM00490">
    <property type="entry name" value="HELICc"/>
    <property type="match status" value="1"/>
</dbReference>
<comment type="caution">
    <text evidence="10">The sequence shown here is derived from an EMBL/GenBank/DDBJ whole genome shotgun (WGS) entry which is preliminary data.</text>
</comment>
<keyword evidence="6" id="KW-0413">Isomerase</keyword>
<name>A0A256IM68_HALEZ</name>
<dbReference type="PANTHER" id="PTHR11274">
    <property type="entry name" value="RAD25/XP-B DNA REPAIR HELICASE"/>
    <property type="match status" value="1"/>
</dbReference>
<dbReference type="GO" id="GO:0005524">
    <property type="term" value="F:ATP binding"/>
    <property type="evidence" value="ECO:0007669"/>
    <property type="project" value="UniProtKB-KW"/>
</dbReference>
<keyword evidence="3" id="KW-0378">Hydrolase</keyword>
<evidence type="ECO:0000256" key="1">
    <source>
        <dbReference type="ARBA" id="ARBA00006637"/>
    </source>
</evidence>
<reference evidence="10 11" key="1">
    <citation type="journal article" date="2014" name="Front. Microbiol.">
        <title>Population and genomic analysis of the genus Halorubrum.</title>
        <authorList>
            <person name="Fullmer M.S."/>
            <person name="Soucy S.M."/>
            <person name="Swithers K.S."/>
            <person name="Makkay A.M."/>
            <person name="Wheeler R."/>
            <person name="Ventosa A."/>
            <person name="Gogarten J.P."/>
            <person name="Papke R.T."/>
        </authorList>
    </citation>
    <scope>NUCLEOTIDE SEQUENCE [LARGE SCALE GENOMIC DNA]</scope>
    <source>
        <strain evidence="10 11">LD3</strain>
    </source>
</reference>
<dbReference type="PROSITE" id="PS51194">
    <property type="entry name" value="HELICASE_CTER"/>
    <property type="match status" value="1"/>
</dbReference>
<dbReference type="EC" id="5.6.2.4" evidence="8"/>
<proteinExistence type="inferred from homology"/>
<comment type="similarity">
    <text evidence="1">Belongs to the helicase family. RAD25/XPB subfamily.</text>
</comment>
<dbReference type="PROSITE" id="PS51192">
    <property type="entry name" value="HELICASE_ATP_BIND_1"/>
    <property type="match status" value="1"/>
</dbReference>
<dbReference type="Gene3D" id="3.40.1170.30">
    <property type="match status" value="1"/>
</dbReference>
<evidence type="ECO:0000313" key="11">
    <source>
        <dbReference type="Proteomes" id="UP000216409"/>
    </source>
</evidence>
<gene>
    <name evidence="10" type="ORF">DJ83_17030</name>
</gene>
<comment type="catalytic activity">
    <reaction evidence="9">
        <text>ATP + H2O = ADP + phosphate + H(+)</text>
        <dbReference type="Rhea" id="RHEA:13065"/>
        <dbReference type="ChEBI" id="CHEBI:15377"/>
        <dbReference type="ChEBI" id="CHEBI:15378"/>
        <dbReference type="ChEBI" id="CHEBI:30616"/>
        <dbReference type="ChEBI" id="CHEBI:43474"/>
        <dbReference type="ChEBI" id="CHEBI:456216"/>
        <dbReference type="EC" id="5.6.2.4"/>
    </reaction>
</comment>
<organism evidence="10 11">
    <name type="scientific">Halorubrum ezzemoulense</name>
    <name type="common">Halorubrum chaoviator</name>
    <dbReference type="NCBI Taxonomy" id="337243"/>
    <lineage>
        <taxon>Archaea</taxon>
        <taxon>Methanobacteriati</taxon>
        <taxon>Methanobacteriota</taxon>
        <taxon>Stenosarchaea group</taxon>
        <taxon>Halobacteria</taxon>
        <taxon>Halobacteriales</taxon>
        <taxon>Haloferacaceae</taxon>
        <taxon>Halorubrum</taxon>
    </lineage>
</organism>
<dbReference type="Proteomes" id="UP000216409">
    <property type="component" value="Unassembled WGS sequence"/>
</dbReference>
<evidence type="ECO:0000256" key="7">
    <source>
        <dbReference type="ARBA" id="ARBA00034617"/>
    </source>
</evidence>
<dbReference type="Gene3D" id="3.40.50.300">
    <property type="entry name" value="P-loop containing nucleotide triphosphate hydrolases"/>
    <property type="match status" value="2"/>
</dbReference>
<comment type="catalytic activity">
    <reaction evidence="7">
        <text>Couples ATP hydrolysis with the unwinding of duplex DNA by translocating in the 3'-5' direction.</text>
        <dbReference type="EC" id="5.6.2.4"/>
    </reaction>
</comment>
<dbReference type="InterPro" id="IPR050615">
    <property type="entry name" value="ATP-dep_DNA_Helicase"/>
</dbReference>
<accession>A0A256IM68</accession>
<keyword evidence="5" id="KW-0067">ATP-binding</keyword>
<dbReference type="InterPro" id="IPR006935">
    <property type="entry name" value="Helicase/UvrB_N"/>
</dbReference>
<dbReference type="GO" id="GO:0016787">
    <property type="term" value="F:hydrolase activity"/>
    <property type="evidence" value="ECO:0007669"/>
    <property type="project" value="UniProtKB-KW"/>
</dbReference>
<evidence type="ECO:0000256" key="5">
    <source>
        <dbReference type="ARBA" id="ARBA00022840"/>
    </source>
</evidence>
<dbReference type="InterPro" id="IPR001650">
    <property type="entry name" value="Helicase_C-like"/>
</dbReference>
<dbReference type="GO" id="GO:0043138">
    <property type="term" value="F:3'-5' DNA helicase activity"/>
    <property type="evidence" value="ECO:0007669"/>
    <property type="project" value="UniProtKB-EC"/>
</dbReference>
<protein>
    <recommendedName>
        <fullName evidence="8">DNA 3'-5' helicase</fullName>
        <ecNumber evidence="8">5.6.2.4</ecNumber>
    </recommendedName>
</protein>
<keyword evidence="4 10" id="KW-0347">Helicase</keyword>
<dbReference type="SMART" id="SM00487">
    <property type="entry name" value="DEXDc"/>
    <property type="match status" value="1"/>
</dbReference>
<evidence type="ECO:0000256" key="9">
    <source>
        <dbReference type="ARBA" id="ARBA00048988"/>
    </source>
</evidence>
<dbReference type="RefSeq" id="WP_094519706.1">
    <property type="nucleotide sequence ID" value="NZ_JAQLTV010000037.1"/>
</dbReference>
<evidence type="ECO:0000256" key="4">
    <source>
        <dbReference type="ARBA" id="ARBA00022806"/>
    </source>
</evidence>
<dbReference type="CDD" id="cd17926">
    <property type="entry name" value="DEXHc_RE"/>
    <property type="match status" value="1"/>
</dbReference>
<dbReference type="Pfam" id="PF18458">
    <property type="entry name" value="XPB_DRD"/>
    <property type="match status" value="1"/>
</dbReference>
<dbReference type="AlphaFoldDB" id="A0A256IM68"/>
<dbReference type="PANTHER" id="PTHR11274:SF0">
    <property type="entry name" value="GENERAL TRANSCRIPTION AND DNA REPAIR FACTOR IIH HELICASE SUBUNIT XPB"/>
    <property type="match status" value="1"/>
</dbReference>
<dbReference type="InterPro" id="IPR032438">
    <property type="entry name" value="ERCC3_RAD25_C"/>
</dbReference>
<evidence type="ECO:0000256" key="6">
    <source>
        <dbReference type="ARBA" id="ARBA00023235"/>
    </source>
</evidence>
<dbReference type="SUPFAM" id="SSF52540">
    <property type="entry name" value="P-loop containing nucleoside triphosphate hydrolases"/>
    <property type="match status" value="1"/>
</dbReference>
<dbReference type="InterPro" id="IPR014001">
    <property type="entry name" value="Helicase_ATP-bd"/>
</dbReference>
<dbReference type="InterPro" id="IPR040699">
    <property type="entry name" value="XPB_DRD"/>
</dbReference>
<dbReference type="GO" id="GO:0003677">
    <property type="term" value="F:DNA binding"/>
    <property type="evidence" value="ECO:0007669"/>
    <property type="project" value="InterPro"/>
</dbReference>
<sequence>MRLSFDDGTLLLEDAPDTVPYAEWDDRVDEYRAQAQHYRDIRQWATESDGQATLEESTATVAKLEDEARAYSEFYLTPSVAIEPRDYQQDALSAWQDNNRQGSVVLPTGSGKTFLAVQAIADAGVSTLVVVPTIDLMNQWHATLTNAFGDQLPDGVGVLGGGSHEIADITVTTYDSAYRYINEYGDQFALLVVDEVHHLPAPTYQQIPEMTIAPYRLGLTATYERADGAHEELEDLLGTVVYREEINELAGEFLSEYETIHLQVGLTDDERTTYDEEYQIYRDYVDSHDFDLWKENGYAEFLKRTSYDPQGRRALIAKQRAEKIARTAEKKLDTLDNLLKRHYDDRTIIFTANNEFAYKISQEFVVPCITHQTETEERTEILERFRTGEYSMLATSQVLDEGIDVPSANVGIILSGSASKRQYAQRLGRILRPTDDRQPARLYEIITEDTMETYVSERRRQGVTASADS</sequence>
<dbReference type="Pfam" id="PF04851">
    <property type="entry name" value="ResIII"/>
    <property type="match status" value="1"/>
</dbReference>
<keyword evidence="2" id="KW-0547">Nucleotide-binding</keyword>
<evidence type="ECO:0000256" key="3">
    <source>
        <dbReference type="ARBA" id="ARBA00022801"/>
    </source>
</evidence>